<name>A0AAD7IE41_9AGAR</name>
<dbReference type="AlphaFoldDB" id="A0AAD7IE41"/>
<organism evidence="1 2">
    <name type="scientific">Mycena metata</name>
    <dbReference type="NCBI Taxonomy" id="1033252"/>
    <lineage>
        <taxon>Eukaryota</taxon>
        <taxon>Fungi</taxon>
        <taxon>Dikarya</taxon>
        <taxon>Basidiomycota</taxon>
        <taxon>Agaricomycotina</taxon>
        <taxon>Agaricomycetes</taxon>
        <taxon>Agaricomycetidae</taxon>
        <taxon>Agaricales</taxon>
        <taxon>Marasmiineae</taxon>
        <taxon>Mycenaceae</taxon>
        <taxon>Mycena</taxon>
    </lineage>
</organism>
<evidence type="ECO:0000313" key="2">
    <source>
        <dbReference type="Proteomes" id="UP001215598"/>
    </source>
</evidence>
<accession>A0AAD7IE41</accession>
<comment type="caution">
    <text evidence="1">The sequence shown here is derived from an EMBL/GenBank/DDBJ whole genome shotgun (WGS) entry which is preliminary data.</text>
</comment>
<keyword evidence="2" id="KW-1185">Reference proteome</keyword>
<gene>
    <name evidence="1" type="ORF">B0H16DRAFT_1728696</name>
</gene>
<sequence>MNRDGKRFQKLVRALRHARIPQELSELLSTTPNSTLLAAAAEDEKCWKIIGNYARANYTAAPEPSSDCGLFNGLPAELRYRIMGNLGVRARVLFAATTRQHRFMDASFLIFQLKSLVTHYYLDFALVRFILIASGSLMSGYPIQSIILGPRISGDCLDFFTTAEWTEDLMEYLQRTGDYTADAFPILGTVYHTWTLRRSGRVIRVMECHQTPLAGVIGQTSSHRIMFFDGDYFRHAYAALMESQLTFTTPTALPIESDLAAQRYAWDLIHRARRHDLNWVLDHIHPHPCGESRSCPATFRHSRDNGWLKLNLLPAHYGGTTEQPATGWSYRGIGCAAGLLHGAQFEAILMPEEAECTDVLPDLFIVIADTRSVLHRFTGALDVSTVHHNFLNFTTLHGRAASYHVPMPSLHQFILKCFVKYLDSTGSALFNARLFANYNWLMGHDGNMVATGPRPTPGLVRYADEFIVFGVVRTLRTDGGIVLSCPSWHGEGHDGSVLTVRYHEQLLALASALKTQDLEGFFESDLIYLTSASTSSWRVGTVVFAKATLSIRRDLPIGKEEHYTLDVVSVEAVHPVA</sequence>
<reference evidence="1" key="1">
    <citation type="submission" date="2023-03" db="EMBL/GenBank/DDBJ databases">
        <title>Massive genome expansion in bonnet fungi (Mycena s.s.) driven by repeated elements and novel gene families across ecological guilds.</title>
        <authorList>
            <consortium name="Lawrence Berkeley National Laboratory"/>
            <person name="Harder C.B."/>
            <person name="Miyauchi S."/>
            <person name="Viragh M."/>
            <person name="Kuo A."/>
            <person name="Thoen E."/>
            <person name="Andreopoulos B."/>
            <person name="Lu D."/>
            <person name="Skrede I."/>
            <person name="Drula E."/>
            <person name="Henrissat B."/>
            <person name="Morin E."/>
            <person name="Kohler A."/>
            <person name="Barry K."/>
            <person name="LaButti K."/>
            <person name="Morin E."/>
            <person name="Salamov A."/>
            <person name="Lipzen A."/>
            <person name="Mereny Z."/>
            <person name="Hegedus B."/>
            <person name="Baldrian P."/>
            <person name="Stursova M."/>
            <person name="Weitz H."/>
            <person name="Taylor A."/>
            <person name="Grigoriev I.V."/>
            <person name="Nagy L.G."/>
            <person name="Martin F."/>
            <person name="Kauserud H."/>
        </authorList>
    </citation>
    <scope>NUCLEOTIDE SEQUENCE</scope>
    <source>
        <strain evidence="1">CBHHK182m</strain>
    </source>
</reference>
<proteinExistence type="predicted"/>
<protein>
    <submittedName>
        <fullName evidence="1">Uncharacterized protein</fullName>
    </submittedName>
</protein>
<dbReference type="EMBL" id="JARKIB010000100">
    <property type="protein sequence ID" value="KAJ7741057.1"/>
    <property type="molecule type" value="Genomic_DNA"/>
</dbReference>
<dbReference type="Proteomes" id="UP001215598">
    <property type="component" value="Unassembled WGS sequence"/>
</dbReference>
<evidence type="ECO:0000313" key="1">
    <source>
        <dbReference type="EMBL" id="KAJ7741057.1"/>
    </source>
</evidence>